<dbReference type="GO" id="GO:0009507">
    <property type="term" value="C:chloroplast"/>
    <property type="evidence" value="ECO:0007669"/>
    <property type="project" value="TreeGrafter"/>
</dbReference>
<dbReference type="STRING" id="218851.A0A2G5DXX0"/>
<dbReference type="PANTHER" id="PTHR47869">
    <property type="entry name" value="OS03G0410700 PROTEIN"/>
    <property type="match status" value="1"/>
</dbReference>
<dbReference type="PANTHER" id="PTHR47869:SF2">
    <property type="entry name" value="OS03G0410700 PROTEIN"/>
    <property type="match status" value="1"/>
</dbReference>
<reference evidence="1 2" key="1">
    <citation type="submission" date="2017-09" db="EMBL/GenBank/DDBJ databases">
        <title>WGS assembly of Aquilegia coerulea Goldsmith.</title>
        <authorList>
            <person name="Hodges S."/>
            <person name="Kramer E."/>
            <person name="Nordborg M."/>
            <person name="Tomkins J."/>
            <person name="Borevitz J."/>
            <person name="Derieg N."/>
            <person name="Yan J."/>
            <person name="Mihaltcheva S."/>
            <person name="Hayes R.D."/>
            <person name="Rokhsar D."/>
        </authorList>
    </citation>
    <scope>NUCLEOTIDE SEQUENCE [LARGE SCALE GENOMIC DNA]</scope>
    <source>
        <strain evidence="2">cv. Goldsmith</strain>
    </source>
</reference>
<evidence type="ECO:0000313" key="2">
    <source>
        <dbReference type="Proteomes" id="UP000230069"/>
    </source>
</evidence>
<proteinExistence type="predicted"/>
<dbReference type="EMBL" id="KZ305031">
    <property type="protein sequence ID" value="PIA48360.1"/>
    <property type="molecule type" value="Genomic_DNA"/>
</dbReference>
<protein>
    <submittedName>
        <fullName evidence="1">Uncharacterized protein</fullName>
    </submittedName>
</protein>
<dbReference type="InParanoid" id="A0A2G5DXX0"/>
<gene>
    <name evidence="1" type="ORF">AQUCO_01400754v1</name>
</gene>
<dbReference type="OrthoDB" id="2019800at2759"/>
<organism evidence="1 2">
    <name type="scientific">Aquilegia coerulea</name>
    <name type="common">Rocky mountain columbine</name>
    <dbReference type="NCBI Taxonomy" id="218851"/>
    <lineage>
        <taxon>Eukaryota</taxon>
        <taxon>Viridiplantae</taxon>
        <taxon>Streptophyta</taxon>
        <taxon>Embryophyta</taxon>
        <taxon>Tracheophyta</taxon>
        <taxon>Spermatophyta</taxon>
        <taxon>Magnoliopsida</taxon>
        <taxon>Ranunculales</taxon>
        <taxon>Ranunculaceae</taxon>
        <taxon>Thalictroideae</taxon>
        <taxon>Aquilegia</taxon>
    </lineage>
</organism>
<accession>A0A2G5DXX0</accession>
<keyword evidence="2" id="KW-1185">Reference proteome</keyword>
<evidence type="ECO:0000313" key="1">
    <source>
        <dbReference type="EMBL" id="PIA48360.1"/>
    </source>
</evidence>
<dbReference type="AlphaFoldDB" id="A0A2G5DXX0"/>
<name>A0A2G5DXX0_AQUCA</name>
<dbReference type="Proteomes" id="UP000230069">
    <property type="component" value="Unassembled WGS sequence"/>
</dbReference>
<sequence>MVRHFKAQKNSKDKSFLRRALRGVSKERFLSTVGTLKWVKHVILLSQVLVAFKLMKSNERKLAEEDQSILMVSEIPCTIIRAGLL</sequence>